<comment type="caution">
    <text evidence="3">The sequence shown here is derived from an EMBL/GenBank/DDBJ whole genome shotgun (WGS) entry which is preliminary data.</text>
</comment>
<dbReference type="InterPro" id="IPR051324">
    <property type="entry name" value="Stress/Tellurium_Resist"/>
</dbReference>
<dbReference type="PANTHER" id="PTHR32097">
    <property type="entry name" value="CAMP-BINDING PROTEIN 1-RELATED"/>
    <property type="match status" value="1"/>
</dbReference>
<keyword evidence="4" id="KW-1185">Reference proteome</keyword>
<proteinExistence type="predicted"/>
<name>A0ABT0ESQ9_9PSED</name>
<dbReference type="Proteomes" id="UP001299876">
    <property type="component" value="Unassembled WGS sequence"/>
</dbReference>
<feature type="domain" description="TerD" evidence="2">
    <location>
        <begin position="20"/>
        <end position="162"/>
    </location>
</feature>
<evidence type="ECO:0000313" key="4">
    <source>
        <dbReference type="Proteomes" id="UP001299876"/>
    </source>
</evidence>
<organism evidence="3 4">
    <name type="scientific">Pseudomonas violetae</name>
    <dbReference type="NCBI Taxonomy" id="2915813"/>
    <lineage>
        <taxon>Bacteria</taxon>
        <taxon>Pseudomonadati</taxon>
        <taxon>Pseudomonadota</taxon>
        <taxon>Gammaproteobacteria</taxon>
        <taxon>Pseudomonadales</taxon>
        <taxon>Pseudomonadaceae</taxon>
        <taxon>Pseudomonas</taxon>
    </lineage>
</organism>
<dbReference type="CDD" id="cd06974">
    <property type="entry name" value="TerD_like"/>
    <property type="match status" value="2"/>
</dbReference>
<protein>
    <submittedName>
        <fullName evidence="3">TerD family protein</fullName>
    </submittedName>
</protein>
<dbReference type="Pfam" id="PF02342">
    <property type="entry name" value="TerD"/>
    <property type="match status" value="1"/>
</dbReference>
<evidence type="ECO:0000259" key="2">
    <source>
        <dbReference type="Pfam" id="PF02342"/>
    </source>
</evidence>
<dbReference type="InterPro" id="IPR003325">
    <property type="entry name" value="TerD"/>
</dbReference>
<dbReference type="Gene3D" id="2.60.60.30">
    <property type="entry name" value="sav2460 like domains"/>
    <property type="match status" value="2"/>
</dbReference>
<dbReference type="RefSeq" id="WP_247285928.1">
    <property type="nucleotide sequence ID" value="NZ_JAKNRW010000001.1"/>
</dbReference>
<reference evidence="3 4" key="1">
    <citation type="submission" date="2022-02" db="EMBL/GenBank/DDBJ databases">
        <title>Comparative genomics of the first Antarctic Pseudomonas spp. capable of biotransforming 2,4,6-Trinitrotoluene.</title>
        <authorList>
            <person name="Cabrera M.A."/>
            <person name="Marquez S.L."/>
            <person name="Perez-Donoso J.M."/>
        </authorList>
    </citation>
    <scope>NUCLEOTIDE SEQUENCE [LARGE SCALE GENOMIC DNA]</scope>
    <source>
        <strain evidence="3 4">TNT19</strain>
    </source>
</reference>
<dbReference type="InterPro" id="IPR017115">
    <property type="entry name" value="Tellurite_resistance_TerA"/>
</dbReference>
<dbReference type="PANTHER" id="PTHR32097:SF3">
    <property type="entry name" value="TELLURITE RESISTANCE PROTEIN"/>
    <property type="match status" value="1"/>
</dbReference>
<accession>A0ABT0ESQ9</accession>
<keyword evidence="1" id="KW-0778">Tellurium resistance</keyword>
<gene>
    <name evidence="3" type="ORF">L9059_00915</name>
</gene>
<dbReference type="EMBL" id="JAKNRW010000001">
    <property type="protein sequence ID" value="MCK1788773.1"/>
    <property type="molecule type" value="Genomic_DNA"/>
</dbReference>
<evidence type="ECO:0000256" key="1">
    <source>
        <dbReference type="ARBA" id="ARBA00022686"/>
    </source>
</evidence>
<evidence type="ECO:0000313" key="3">
    <source>
        <dbReference type="EMBL" id="MCK1788773.1"/>
    </source>
</evidence>
<sequence>MPTLVPGGNAPVANGPIRVDVNYTPIPGADIDVSAFILGASGKVRGDTDMCFYGQTSVLGGAVQLTVASPGCAVFTLDLSRLDPAVEKVALTATIYENKASFERVSQLSVVIIGGIEAQIPTAGMTETALILGEFYRRQGEWKFRCVGQGFNGGLEPLAKHFGVDVAAPTVAPTPPPAPFVAPPVPAPAPAPAPAAPVPAKSTISLSKVTLDKTRTSISLEKTAAGFGEIKVNLNWNKGKKGFFGAGKSIDLDVGCLFELQDGYKGVVQALGNSFGSLDSEPFVQLMGDDRTGSVDGGEWLHINGKKWSEVKRILIFAFIYEGAPNWRETDGVVTIFVPGQPEIEVRLNEEGGREGMCAIAMLENVNGAVKVSRRVDFHRGHSQLDKAYGWGMRWSAGSK</sequence>
<dbReference type="PIRSF" id="PIRSF037118">
    <property type="entry name" value="Tellurite_resistance_TerA"/>
    <property type="match status" value="1"/>
</dbReference>